<dbReference type="PANTHER" id="PTHR31920">
    <property type="entry name" value="B3 DOMAIN-CONTAINING"/>
    <property type="match status" value="1"/>
</dbReference>
<dbReference type="Pfam" id="PF02362">
    <property type="entry name" value="B3"/>
    <property type="match status" value="1"/>
</dbReference>
<dbReference type="STRING" id="3469.A0A4Y7JZU1"/>
<dbReference type="GO" id="GO:0003677">
    <property type="term" value="F:DNA binding"/>
    <property type="evidence" value="ECO:0007669"/>
    <property type="project" value="UniProtKB-KW"/>
</dbReference>
<feature type="compositionally biased region" description="Basic and acidic residues" evidence="6">
    <location>
        <begin position="237"/>
        <end position="246"/>
    </location>
</feature>
<dbReference type="GO" id="GO:0005634">
    <property type="term" value="C:nucleus"/>
    <property type="evidence" value="ECO:0007669"/>
    <property type="project" value="UniProtKB-SubCell"/>
</dbReference>
<evidence type="ECO:0000259" key="7">
    <source>
        <dbReference type="PROSITE" id="PS50863"/>
    </source>
</evidence>
<protein>
    <recommendedName>
        <fullName evidence="7">TF-B3 domain-containing protein</fullName>
    </recommendedName>
</protein>
<organism evidence="8 9">
    <name type="scientific">Papaver somniferum</name>
    <name type="common">Opium poppy</name>
    <dbReference type="NCBI Taxonomy" id="3469"/>
    <lineage>
        <taxon>Eukaryota</taxon>
        <taxon>Viridiplantae</taxon>
        <taxon>Streptophyta</taxon>
        <taxon>Embryophyta</taxon>
        <taxon>Tracheophyta</taxon>
        <taxon>Spermatophyta</taxon>
        <taxon>Magnoliopsida</taxon>
        <taxon>Ranunculales</taxon>
        <taxon>Papaveraceae</taxon>
        <taxon>Papaveroideae</taxon>
        <taxon>Papaver</taxon>
    </lineage>
</organism>
<proteinExistence type="predicted"/>
<evidence type="ECO:0000313" key="8">
    <source>
        <dbReference type="EMBL" id="RZC66604.1"/>
    </source>
</evidence>
<dbReference type="InterPro" id="IPR003340">
    <property type="entry name" value="B3_DNA-bd"/>
</dbReference>
<keyword evidence="2" id="KW-0805">Transcription regulation</keyword>
<dbReference type="Gramene" id="RZC66604">
    <property type="protein sequence ID" value="RZC66604"/>
    <property type="gene ID" value="C5167_010298"/>
</dbReference>
<feature type="domain" description="TF-B3" evidence="7">
    <location>
        <begin position="90"/>
        <end position="188"/>
    </location>
</feature>
<feature type="region of interest" description="Disordered" evidence="6">
    <location>
        <begin position="197"/>
        <end position="262"/>
    </location>
</feature>
<dbReference type="SUPFAM" id="SSF101936">
    <property type="entry name" value="DNA-binding pseudobarrel domain"/>
    <property type="match status" value="3"/>
</dbReference>
<evidence type="ECO:0000256" key="5">
    <source>
        <dbReference type="ARBA" id="ARBA00023242"/>
    </source>
</evidence>
<reference evidence="8 9" key="1">
    <citation type="journal article" date="2018" name="Science">
        <title>The opium poppy genome and morphinan production.</title>
        <authorList>
            <person name="Guo L."/>
            <person name="Winzer T."/>
            <person name="Yang X."/>
            <person name="Li Y."/>
            <person name="Ning Z."/>
            <person name="He Z."/>
            <person name="Teodor R."/>
            <person name="Lu Y."/>
            <person name="Bowser T.A."/>
            <person name="Graham I.A."/>
            <person name="Ye K."/>
        </authorList>
    </citation>
    <scope>NUCLEOTIDE SEQUENCE [LARGE SCALE GENOMIC DNA]</scope>
    <source>
        <strain evidence="9">cv. HN1</strain>
        <tissue evidence="8">Leaves</tissue>
    </source>
</reference>
<evidence type="ECO:0000256" key="2">
    <source>
        <dbReference type="ARBA" id="ARBA00023015"/>
    </source>
</evidence>
<sequence length="388" mass="43826">MAITRNQKASTTPRRNQFNSHGNFATSAAILPDDDGTNEIGRRHPQFFQIMHNAIIQDGYLIIPPKLVAKLGGDLSHHATLKVPDGLTWDVKLKRDSNGFQIGRLIIPPRFVAKHGADLSHHVTLRVPDGLTWDVQLKRDSNGGNGAVSFRIGQLDQFFEYYSIRAGHLLLFKYHGNSQFLGIILDISACEIKYPAADDDDDHRGSSEIKSSEEEDYYVHASTDEDESSASLLSSSSEEKEVAVVEKKKKKHTHLKSKAEDSSMRGMRQRATLIGDEFQSENPFFTLALQPAYIKRKYLQIPTSFNDMHMFTPGKKIRAQVKDGSEDFWILGFPRERKPDERRLTVGVAPLLKDNYLNAGDVILVELMKDMKSSYLDAKVHIFRANRD</sequence>
<evidence type="ECO:0000256" key="1">
    <source>
        <dbReference type="ARBA" id="ARBA00004123"/>
    </source>
</evidence>
<evidence type="ECO:0000256" key="3">
    <source>
        <dbReference type="ARBA" id="ARBA00023125"/>
    </source>
</evidence>
<feature type="compositionally biased region" description="Basic and acidic residues" evidence="6">
    <location>
        <begin position="202"/>
        <end position="212"/>
    </location>
</feature>
<dbReference type="AlphaFoldDB" id="A0A4Y7JZU1"/>
<dbReference type="PANTHER" id="PTHR31920:SF37">
    <property type="entry name" value="B3 DOMAIN-CONTAINING TRANSCRIPTION FACTOR VRN1"/>
    <property type="match status" value="1"/>
</dbReference>
<evidence type="ECO:0000313" key="9">
    <source>
        <dbReference type="Proteomes" id="UP000316621"/>
    </source>
</evidence>
<dbReference type="Gene3D" id="2.40.330.10">
    <property type="entry name" value="DNA-binding pseudobarrel domain"/>
    <property type="match status" value="3"/>
</dbReference>
<dbReference type="EMBL" id="CM010720">
    <property type="protein sequence ID" value="RZC66604.1"/>
    <property type="molecule type" value="Genomic_DNA"/>
</dbReference>
<keyword evidence="9" id="KW-1185">Reference proteome</keyword>
<evidence type="ECO:0000256" key="6">
    <source>
        <dbReference type="SAM" id="MobiDB-lite"/>
    </source>
</evidence>
<dbReference type="InterPro" id="IPR050655">
    <property type="entry name" value="Plant_B3_domain"/>
</dbReference>
<feature type="compositionally biased region" description="Polar residues" evidence="6">
    <location>
        <begin position="1"/>
        <end position="26"/>
    </location>
</feature>
<name>A0A4Y7JZU1_PAPSO</name>
<feature type="compositionally biased region" description="Basic residues" evidence="6">
    <location>
        <begin position="247"/>
        <end position="256"/>
    </location>
</feature>
<comment type="subcellular location">
    <subcellularLocation>
        <location evidence="1">Nucleus</location>
    </subcellularLocation>
</comment>
<dbReference type="InterPro" id="IPR015300">
    <property type="entry name" value="DNA-bd_pseudobarrel_sf"/>
</dbReference>
<gene>
    <name evidence="8" type="ORF">C5167_010298</name>
</gene>
<dbReference type="SMART" id="SM01019">
    <property type="entry name" value="B3"/>
    <property type="match status" value="2"/>
</dbReference>
<accession>A0A4Y7JZU1</accession>
<evidence type="ECO:0000256" key="4">
    <source>
        <dbReference type="ARBA" id="ARBA00023163"/>
    </source>
</evidence>
<dbReference type="CDD" id="cd10017">
    <property type="entry name" value="B3_DNA"/>
    <property type="match status" value="2"/>
</dbReference>
<keyword evidence="3" id="KW-0238">DNA-binding</keyword>
<feature type="region of interest" description="Disordered" evidence="6">
    <location>
        <begin position="1"/>
        <end position="35"/>
    </location>
</feature>
<keyword evidence="5" id="KW-0539">Nucleus</keyword>
<keyword evidence="4" id="KW-0804">Transcription</keyword>
<dbReference type="Proteomes" id="UP000316621">
    <property type="component" value="Chromosome 6"/>
</dbReference>
<dbReference type="PROSITE" id="PS50863">
    <property type="entry name" value="B3"/>
    <property type="match status" value="1"/>
</dbReference>